<protein>
    <recommendedName>
        <fullName evidence="3">50S ribosomal protein L28</fullName>
    </recommendedName>
</protein>
<evidence type="ECO:0000313" key="1">
    <source>
        <dbReference type="EMBL" id="KAJ4439938.1"/>
    </source>
</evidence>
<accession>A0ABQ8T1S2</accession>
<evidence type="ECO:0000313" key="2">
    <source>
        <dbReference type="Proteomes" id="UP001148838"/>
    </source>
</evidence>
<gene>
    <name evidence="1" type="ORF">ANN_08069</name>
</gene>
<dbReference type="EMBL" id="JAJSOF020000017">
    <property type="protein sequence ID" value="KAJ4439938.1"/>
    <property type="molecule type" value="Genomic_DNA"/>
</dbReference>
<proteinExistence type="predicted"/>
<evidence type="ECO:0008006" key="3">
    <source>
        <dbReference type="Google" id="ProtNLM"/>
    </source>
</evidence>
<organism evidence="1 2">
    <name type="scientific">Periplaneta americana</name>
    <name type="common">American cockroach</name>
    <name type="synonym">Blatta americana</name>
    <dbReference type="NCBI Taxonomy" id="6978"/>
    <lineage>
        <taxon>Eukaryota</taxon>
        <taxon>Metazoa</taxon>
        <taxon>Ecdysozoa</taxon>
        <taxon>Arthropoda</taxon>
        <taxon>Hexapoda</taxon>
        <taxon>Insecta</taxon>
        <taxon>Pterygota</taxon>
        <taxon>Neoptera</taxon>
        <taxon>Polyneoptera</taxon>
        <taxon>Dictyoptera</taxon>
        <taxon>Blattodea</taxon>
        <taxon>Blattoidea</taxon>
        <taxon>Blattidae</taxon>
        <taxon>Blattinae</taxon>
        <taxon>Periplaneta</taxon>
    </lineage>
</organism>
<keyword evidence="2" id="KW-1185">Reference proteome</keyword>
<name>A0ABQ8T1S2_PERAM</name>
<comment type="caution">
    <text evidence="1">The sequence shown here is derived from an EMBL/GenBank/DDBJ whole genome shotgun (WGS) entry which is preliminary data.</text>
</comment>
<reference evidence="1 2" key="1">
    <citation type="journal article" date="2022" name="Allergy">
        <title>Genome assembly and annotation of Periplaneta americana reveal a comprehensive cockroach allergen profile.</title>
        <authorList>
            <person name="Wang L."/>
            <person name="Xiong Q."/>
            <person name="Saelim N."/>
            <person name="Wang L."/>
            <person name="Nong W."/>
            <person name="Wan A.T."/>
            <person name="Shi M."/>
            <person name="Liu X."/>
            <person name="Cao Q."/>
            <person name="Hui J.H.L."/>
            <person name="Sookrung N."/>
            <person name="Leung T.F."/>
            <person name="Tungtrongchitr A."/>
            <person name="Tsui S.K.W."/>
        </authorList>
    </citation>
    <scope>NUCLEOTIDE SEQUENCE [LARGE SCALE GENOMIC DNA]</scope>
    <source>
        <strain evidence="1">PWHHKU_190912</strain>
    </source>
</reference>
<sequence length="76" mass="8680">MRGPPRTNPVYARDSECKCRARGFSGKIKFIKGKHRSRLTNVNLENLLRISVTNQPARIDKIVQESSRVRPSTSQK</sequence>
<dbReference type="Proteomes" id="UP001148838">
    <property type="component" value="Unassembled WGS sequence"/>
</dbReference>